<dbReference type="EMBL" id="MPZM01000045">
    <property type="protein sequence ID" value="PPL14905.1"/>
    <property type="molecule type" value="Genomic_DNA"/>
</dbReference>
<dbReference type="RefSeq" id="WP_104487795.1">
    <property type="nucleotide sequence ID" value="NZ_BMYB01000031.1"/>
</dbReference>
<dbReference type="OrthoDB" id="5916374at2"/>
<organism evidence="1 2">
    <name type="scientific">Oceanisphaera arctica</name>
    <dbReference type="NCBI Taxonomy" id="641510"/>
    <lineage>
        <taxon>Bacteria</taxon>
        <taxon>Pseudomonadati</taxon>
        <taxon>Pseudomonadota</taxon>
        <taxon>Gammaproteobacteria</taxon>
        <taxon>Aeromonadales</taxon>
        <taxon>Aeromonadaceae</taxon>
        <taxon>Oceanisphaera</taxon>
    </lineage>
</organism>
<dbReference type="AlphaFoldDB" id="A0A2P5TJ31"/>
<proteinExistence type="predicted"/>
<comment type="caution">
    <text evidence="1">The sequence shown here is derived from an EMBL/GenBank/DDBJ whole genome shotgun (WGS) entry which is preliminary data.</text>
</comment>
<evidence type="ECO:0008006" key="3">
    <source>
        <dbReference type="Google" id="ProtNLM"/>
    </source>
</evidence>
<gene>
    <name evidence="1" type="ORF">UN63_14415</name>
</gene>
<accession>A0A2P5TJ31</accession>
<dbReference type="SUPFAM" id="SSF51182">
    <property type="entry name" value="RmlC-like cupins"/>
    <property type="match status" value="1"/>
</dbReference>
<evidence type="ECO:0000313" key="2">
    <source>
        <dbReference type="Proteomes" id="UP000242231"/>
    </source>
</evidence>
<reference evidence="2" key="1">
    <citation type="submission" date="2016-11" db="EMBL/GenBank/DDBJ databases">
        <authorList>
            <person name="Sisinthy S."/>
            <person name="Ara S."/>
            <person name="Gundlapally S.R."/>
        </authorList>
    </citation>
    <scope>NUCLEOTIDE SEQUENCE [LARGE SCALE GENOMIC DNA]</scope>
    <source>
        <strain evidence="2">V1-41</strain>
    </source>
</reference>
<name>A0A2P5TJ31_9GAMM</name>
<dbReference type="InterPro" id="IPR011051">
    <property type="entry name" value="RmlC_Cupin_sf"/>
</dbReference>
<keyword evidence="2" id="KW-1185">Reference proteome</keyword>
<dbReference type="Proteomes" id="UP000242231">
    <property type="component" value="Unassembled WGS sequence"/>
</dbReference>
<protein>
    <recommendedName>
        <fullName evidence="3">AraC family transcriptional regulator</fullName>
    </recommendedName>
</protein>
<evidence type="ECO:0000313" key="1">
    <source>
        <dbReference type="EMBL" id="PPL14905.1"/>
    </source>
</evidence>
<sequence length="229" mass="25598">MTTTAHYSIRHQLFDLPHLVPGKRQRHLKGVLLLMHQGAGLLQLGRHYYPLVEGEAAFLPADTLFAWHGFAHSRLSRVELSPRLNQPTSAGRLAPSPLLVAIAARLADWPGEQDWQGAHGRLCRILHDELQLQTLLPAASQPPLQKLVTANPTAFTLASAQEAEFRRRFGCDADSFRRQCALLLVLRDLAKSPNLEQLVQSHGFTSVPQFEQDCRHWLAHPCHRSGKTG</sequence>